<accession>A0AAW4L2F8</accession>
<dbReference type="RefSeq" id="WP_214172042.1">
    <property type="nucleotide sequence ID" value="NZ_JAHCVJ010000005.1"/>
</dbReference>
<dbReference type="Proteomes" id="UP000811899">
    <property type="component" value="Unassembled WGS sequence"/>
</dbReference>
<dbReference type="AlphaFoldDB" id="A0AAW4L2F8"/>
<name>A0AAW4L2F8_9BACT</name>
<keyword evidence="2" id="KW-1185">Reference proteome</keyword>
<reference evidence="1 2" key="1">
    <citation type="submission" date="2021-05" db="EMBL/GenBank/DDBJ databases">
        <title>The draft genome of Geobacter pelophilus DSM 12255.</title>
        <authorList>
            <person name="Xu Z."/>
            <person name="Masuda Y."/>
            <person name="Itoh H."/>
            <person name="Senoo K."/>
        </authorList>
    </citation>
    <scope>NUCLEOTIDE SEQUENCE [LARGE SCALE GENOMIC DNA]</scope>
    <source>
        <strain evidence="1 2">DSM 12255</strain>
    </source>
</reference>
<evidence type="ECO:0000313" key="1">
    <source>
        <dbReference type="EMBL" id="MBT0665269.1"/>
    </source>
</evidence>
<comment type="caution">
    <text evidence="1">The sequence shown here is derived from an EMBL/GenBank/DDBJ whole genome shotgun (WGS) entry which is preliminary data.</text>
</comment>
<protein>
    <recommendedName>
        <fullName evidence="3">CheW-like domain-containing protein</fullName>
    </recommendedName>
</protein>
<dbReference type="InterPro" id="IPR036061">
    <property type="entry name" value="CheW-like_dom_sf"/>
</dbReference>
<dbReference type="GO" id="GO:0006935">
    <property type="term" value="P:chemotaxis"/>
    <property type="evidence" value="ECO:0007669"/>
    <property type="project" value="InterPro"/>
</dbReference>
<organism evidence="1 2">
    <name type="scientific">Geoanaerobacter pelophilus</name>
    <dbReference type="NCBI Taxonomy" id="60036"/>
    <lineage>
        <taxon>Bacteria</taxon>
        <taxon>Pseudomonadati</taxon>
        <taxon>Thermodesulfobacteriota</taxon>
        <taxon>Desulfuromonadia</taxon>
        <taxon>Geobacterales</taxon>
        <taxon>Geobacteraceae</taxon>
        <taxon>Geoanaerobacter</taxon>
    </lineage>
</organism>
<proteinExistence type="predicted"/>
<dbReference type="SUPFAM" id="SSF50341">
    <property type="entry name" value="CheW-like"/>
    <property type="match status" value="1"/>
</dbReference>
<evidence type="ECO:0008006" key="3">
    <source>
        <dbReference type="Google" id="ProtNLM"/>
    </source>
</evidence>
<sequence>MSAAPATCLNLLLFSVGGVRFGIEADQAESIAAYTGETGNDLFRFHDVVPYGDDSITYAAPTIITVRTRGFRPYRVIIDSMEDIAEFNQNDIRPFPPLLEPFALRKGMWGILVRNGSMVLLVDFQRLTIEGQVEGI</sequence>
<dbReference type="GO" id="GO:0007165">
    <property type="term" value="P:signal transduction"/>
    <property type="evidence" value="ECO:0007669"/>
    <property type="project" value="InterPro"/>
</dbReference>
<gene>
    <name evidence="1" type="ORF">KI809_13260</name>
</gene>
<evidence type="ECO:0000313" key="2">
    <source>
        <dbReference type="Proteomes" id="UP000811899"/>
    </source>
</evidence>
<dbReference type="EMBL" id="JAHCVJ010000005">
    <property type="protein sequence ID" value="MBT0665269.1"/>
    <property type="molecule type" value="Genomic_DNA"/>
</dbReference>